<keyword evidence="2" id="KW-1185">Reference proteome</keyword>
<protein>
    <submittedName>
        <fullName evidence="1">Uncharacterized protein</fullName>
    </submittedName>
</protein>
<reference evidence="1 2" key="2">
    <citation type="journal article" date="2018" name="Plant J.">
        <title>The Physcomitrella patens chromosome-scale assembly reveals moss genome structure and evolution.</title>
        <authorList>
            <person name="Lang D."/>
            <person name="Ullrich K.K."/>
            <person name="Murat F."/>
            <person name="Fuchs J."/>
            <person name="Jenkins J."/>
            <person name="Haas F.B."/>
            <person name="Piednoel M."/>
            <person name="Gundlach H."/>
            <person name="Van Bel M."/>
            <person name="Meyberg R."/>
            <person name="Vives C."/>
            <person name="Morata J."/>
            <person name="Symeonidi A."/>
            <person name="Hiss M."/>
            <person name="Muchero W."/>
            <person name="Kamisugi Y."/>
            <person name="Saleh O."/>
            <person name="Blanc G."/>
            <person name="Decker E.L."/>
            <person name="van Gessel N."/>
            <person name="Grimwood J."/>
            <person name="Hayes R.D."/>
            <person name="Graham S.W."/>
            <person name="Gunter L.E."/>
            <person name="McDaniel S.F."/>
            <person name="Hoernstein S.N.W."/>
            <person name="Larsson A."/>
            <person name="Li F.W."/>
            <person name="Perroud P.F."/>
            <person name="Phillips J."/>
            <person name="Ranjan P."/>
            <person name="Rokshar D.S."/>
            <person name="Rothfels C.J."/>
            <person name="Schneider L."/>
            <person name="Shu S."/>
            <person name="Stevenson D.W."/>
            <person name="Thummler F."/>
            <person name="Tillich M."/>
            <person name="Villarreal Aguilar J.C."/>
            <person name="Widiez T."/>
            <person name="Wong G.K."/>
            <person name="Wymore A."/>
            <person name="Zhang Y."/>
            <person name="Zimmer A.D."/>
            <person name="Quatrano R.S."/>
            <person name="Mayer K.F.X."/>
            <person name="Goodstein D."/>
            <person name="Casacuberta J.M."/>
            <person name="Vandepoele K."/>
            <person name="Reski R."/>
            <person name="Cuming A.C."/>
            <person name="Tuskan G.A."/>
            <person name="Maumus F."/>
            <person name="Salse J."/>
            <person name="Schmutz J."/>
            <person name="Rensing S.A."/>
        </authorList>
    </citation>
    <scope>NUCLEOTIDE SEQUENCE [LARGE SCALE GENOMIC DNA]</scope>
    <source>
        <strain evidence="1 2">cv. Gransden 2004</strain>
    </source>
</reference>
<organism evidence="1 2">
    <name type="scientific">Physcomitrium patens</name>
    <name type="common">Spreading-leaved earth moss</name>
    <name type="synonym">Physcomitrella patens</name>
    <dbReference type="NCBI Taxonomy" id="3218"/>
    <lineage>
        <taxon>Eukaryota</taxon>
        <taxon>Viridiplantae</taxon>
        <taxon>Streptophyta</taxon>
        <taxon>Embryophyta</taxon>
        <taxon>Bryophyta</taxon>
        <taxon>Bryophytina</taxon>
        <taxon>Bryopsida</taxon>
        <taxon>Funariidae</taxon>
        <taxon>Funariales</taxon>
        <taxon>Funariaceae</taxon>
        <taxon>Physcomitrium</taxon>
    </lineage>
</organism>
<sequence length="115" mass="13599">MEYQRPDYRGGRTFYKQDIDAYTVKRCTWLRTLQIDVAANLIELYESTNIEVILVVLIQKLLRKIIRTSLDESVKEARALLHDLLMILMVQYDDYCKLAEFKQPNIHSRLDVAFS</sequence>
<dbReference type="AlphaFoldDB" id="A0A7I4CIF9"/>
<name>A0A7I4CIF9_PHYPA</name>
<dbReference type="EnsemblPlants" id="Pp3c23_90V3.1">
    <property type="protein sequence ID" value="Pp3c23_90V3.1"/>
    <property type="gene ID" value="Pp3c23_90"/>
</dbReference>
<dbReference type="InParanoid" id="A0A7I4CIF9"/>
<proteinExistence type="predicted"/>
<dbReference type="Gene3D" id="1.20.120.730">
    <property type="entry name" value="Sec23/Sec24 helical domain"/>
    <property type="match status" value="1"/>
</dbReference>
<dbReference type="Gramene" id="Pp3c23_90V3.1">
    <property type="protein sequence ID" value="Pp3c23_90V3.1"/>
    <property type="gene ID" value="Pp3c23_90"/>
</dbReference>
<reference evidence="1 2" key="1">
    <citation type="journal article" date="2008" name="Science">
        <title>The Physcomitrella genome reveals evolutionary insights into the conquest of land by plants.</title>
        <authorList>
            <person name="Rensing S."/>
            <person name="Lang D."/>
            <person name="Zimmer A."/>
            <person name="Terry A."/>
            <person name="Salamov A."/>
            <person name="Shapiro H."/>
            <person name="Nishiyama T."/>
            <person name="Perroud P.-F."/>
            <person name="Lindquist E."/>
            <person name="Kamisugi Y."/>
            <person name="Tanahashi T."/>
            <person name="Sakakibara K."/>
            <person name="Fujita T."/>
            <person name="Oishi K."/>
            <person name="Shin-I T."/>
            <person name="Kuroki Y."/>
            <person name="Toyoda A."/>
            <person name="Suzuki Y."/>
            <person name="Hashimoto A."/>
            <person name="Yamaguchi K."/>
            <person name="Sugano A."/>
            <person name="Kohara Y."/>
            <person name="Fujiyama A."/>
            <person name="Anterola A."/>
            <person name="Aoki S."/>
            <person name="Ashton N."/>
            <person name="Barbazuk W.B."/>
            <person name="Barker E."/>
            <person name="Bennetzen J."/>
            <person name="Bezanilla M."/>
            <person name="Blankenship R."/>
            <person name="Cho S.H."/>
            <person name="Dutcher S."/>
            <person name="Estelle M."/>
            <person name="Fawcett J.A."/>
            <person name="Gundlach H."/>
            <person name="Hanada K."/>
            <person name="Heyl A."/>
            <person name="Hicks K.A."/>
            <person name="Hugh J."/>
            <person name="Lohr M."/>
            <person name="Mayer K."/>
            <person name="Melkozernov A."/>
            <person name="Murata T."/>
            <person name="Nelson D."/>
            <person name="Pils B."/>
            <person name="Prigge M."/>
            <person name="Reiss B."/>
            <person name="Renner T."/>
            <person name="Rombauts S."/>
            <person name="Rushton P."/>
            <person name="Sanderfoot A."/>
            <person name="Schween G."/>
            <person name="Shiu S.-H."/>
            <person name="Stueber K."/>
            <person name="Theodoulou F.L."/>
            <person name="Tu H."/>
            <person name="Van de Peer Y."/>
            <person name="Verrier P.J."/>
            <person name="Waters E."/>
            <person name="Wood A."/>
            <person name="Yang L."/>
            <person name="Cove D."/>
            <person name="Cuming A."/>
            <person name="Hasebe M."/>
            <person name="Lucas S."/>
            <person name="Mishler D.B."/>
            <person name="Reski R."/>
            <person name="Grigoriev I."/>
            <person name="Quatrano R.S."/>
            <person name="Boore J.L."/>
        </authorList>
    </citation>
    <scope>NUCLEOTIDE SEQUENCE [LARGE SCALE GENOMIC DNA]</scope>
    <source>
        <strain evidence="1 2">cv. Gransden 2004</strain>
    </source>
</reference>
<dbReference type="EMBL" id="ABEU02000023">
    <property type="status" value="NOT_ANNOTATED_CDS"/>
    <property type="molecule type" value="Genomic_DNA"/>
</dbReference>
<reference evidence="1" key="3">
    <citation type="submission" date="2020-12" db="UniProtKB">
        <authorList>
            <consortium name="EnsemblPlants"/>
        </authorList>
    </citation>
    <scope>IDENTIFICATION</scope>
</reference>
<accession>A0A7I4CIF9</accession>
<evidence type="ECO:0000313" key="2">
    <source>
        <dbReference type="Proteomes" id="UP000006727"/>
    </source>
</evidence>
<evidence type="ECO:0000313" key="1">
    <source>
        <dbReference type="EnsemblPlants" id="Pp3c23_90V3.1"/>
    </source>
</evidence>
<dbReference type="Proteomes" id="UP000006727">
    <property type="component" value="Chromosome 23"/>
</dbReference>